<dbReference type="VEuPathDB" id="FungiDB:PSHT_00048"/>
<name>A0A2S4WNR3_9BASI</name>
<sequence length="121" mass="13465">MYTDCHRKRLKYCHFEGSSPSQNISRSTCTATLAIGWIPARIIAAGSDLVDGQQREKNHEEGAGRHLVIGFHDEKADFSCSGVLRSECCADGERHGLGRVDPPLNIHAERERSTNINHPRL</sequence>
<proteinExistence type="predicted"/>
<evidence type="ECO:0000313" key="1">
    <source>
        <dbReference type="EMBL" id="POW23410.1"/>
    </source>
</evidence>
<comment type="caution">
    <text evidence="1">The sequence shown here is derived from an EMBL/GenBank/DDBJ whole genome shotgun (WGS) entry which is preliminary data.</text>
</comment>
<reference evidence="2" key="3">
    <citation type="journal article" date="2018" name="Mol. Plant Microbe Interact.">
        <title>Genome sequence resources for the wheat stripe rust pathogen (Puccinia striiformis f. sp. tritici) and the barley stripe rust pathogen (Puccinia striiformis f. sp. hordei).</title>
        <authorList>
            <person name="Xia C."/>
            <person name="Wang M."/>
            <person name="Yin C."/>
            <person name="Cornejo O.E."/>
            <person name="Hulbert S.H."/>
            <person name="Chen X."/>
        </authorList>
    </citation>
    <scope>NUCLEOTIDE SEQUENCE [LARGE SCALE GENOMIC DNA]</scope>
    <source>
        <strain evidence="2">93TX-2</strain>
    </source>
</reference>
<protein>
    <submittedName>
        <fullName evidence="1">Uncharacterized protein</fullName>
    </submittedName>
</protein>
<keyword evidence="2" id="KW-1185">Reference proteome</keyword>
<dbReference type="EMBL" id="PKSM01000001">
    <property type="protein sequence ID" value="POW23410.1"/>
    <property type="molecule type" value="Genomic_DNA"/>
</dbReference>
<feature type="non-terminal residue" evidence="1">
    <location>
        <position position="121"/>
    </location>
</feature>
<gene>
    <name evidence="1" type="ORF">PSHT_00048</name>
</gene>
<dbReference type="Proteomes" id="UP000238274">
    <property type="component" value="Unassembled WGS sequence"/>
</dbReference>
<accession>A0A2S4WNR3</accession>
<reference evidence="1 2" key="1">
    <citation type="submission" date="2017-12" db="EMBL/GenBank/DDBJ databases">
        <title>Gene loss provides genomic basis for host adaptation in cereal stripe rust fungi.</title>
        <authorList>
            <person name="Xia C."/>
        </authorList>
    </citation>
    <scope>NUCLEOTIDE SEQUENCE [LARGE SCALE GENOMIC DNA]</scope>
    <source>
        <strain evidence="1 2">93TX-2</strain>
    </source>
</reference>
<reference evidence="2" key="2">
    <citation type="journal article" date="2018" name="BMC Genomics">
        <title>Genomic insights into host adaptation between the wheat stripe rust pathogen (Puccinia striiformis f. sp. tritici) and the barley stripe rust pathogen (Puccinia striiformis f. sp. hordei).</title>
        <authorList>
            <person name="Xia C."/>
            <person name="Wang M."/>
            <person name="Yin C."/>
            <person name="Cornejo O.E."/>
            <person name="Hulbert S.H."/>
            <person name="Chen X."/>
        </authorList>
    </citation>
    <scope>NUCLEOTIDE SEQUENCE [LARGE SCALE GENOMIC DNA]</scope>
    <source>
        <strain evidence="2">93TX-2</strain>
    </source>
</reference>
<dbReference type="AlphaFoldDB" id="A0A2S4WNR3"/>
<evidence type="ECO:0000313" key="2">
    <source>
        <dbReference type="Proteomes" id="UP000238274"/>
    </source>
</evidence>
<organism evidence="1 2">
    <name type="scientific">Puccinia striiformis</name>
    <dbReference type="NCBI Taxonomy" id="27350"/>
    <lineage>
        <taxon>Eukaryota</taxon>
        <taxon>Fungi</taxon>
        <taxon>Dikarya</taxon>
        <taxon>Basidiomycota</taxon>
        <taxon>Pucciniomycotina</taxon>
        <taxon>Pucciniomycetes</taxon>
        <taxon>Pucciniales</taxon>
        <taxon>Pucciniaceae</taxon>
        <taxon>Puccinia</taxon>
    </lineage>
</organism>